<dbReference type="PANTHER" id="PTHR43046:SF12">
    <property type="entry name" value="GDP-MANNOSE MANNOSYL HYDROLASE"/>
    <property type="match status" value="1"/>
</dbReference>
<protein>
    <recommendedName>
        <fullName evidence="4">Nudix hydrolase domain-containing protein</fullName>
    </recommendedName>
</protein>
<dbReference type="Proteomes" id="UP000435837">
    <property type="component" value="Unassembled WGS sequence"/>
</dbReference>
<dbReference type="Gene3D" id="3.90.79.10">
    <property type="entry name" value="Nucleoside Triphosphate Pyrophosphohydrolase"/>
    <property type="match status" value="1"/>
</dbReference>
<gene>
    <name evidence="5" type="ORF">Scani_79170</name>
</gene>
<dbReference type="GO" id="GO:0016787">
    <property type="term" value="F:hydrolase activity"/>
    <property type="evidence" value="ECO:0007669"/>
    <property type="project" value="UniProtKB-KW"/>
</dbReference>
<dbReference type="EMBL" id="BLIN01000007">
    <property type="protein sequence ID" value="GFE11649.1"/>
    <property type="molecule type" value="Genomic_DNA"/>
</dbReference>
<evidence type="ECO:0000256" key="1">
    <source>
        <dbReference type="ARBA" id="ARBA00001946"/>
    </source>
</evidence>
<feature type="domain" description="Nudix hydrolase" evidence="4">
    <location>
        <begin position="15"/>
        <end position="149"/>
    </location>
</feature>
<reference evidence="5 6" key="1">
    <citation type="submission" date="2019-12" db="EMBL/GenBank/DDBJ databases">
        <title>Whole genome shotgun sequence of Streptomyces caniferus NBRC 15389.</title>
        <authorList>
            <person name="Ichikawa N."/>
            <person name="Kimura A."/>
            <person name="Kitahashi Y."/>
            <person name="Komaki H."/>
            <person name="Tamura T."/>
        </authorList>
    </citation>
    <scope>NUCLEOTIDE SEQUENCE [LARGE SCALE GENOMIC DNA]</scope>
    <source>
        <strain evidence="5 6">NBRC 15389</strain>
    </source>
</reference>
<dbReference type="PROSITE" id="PS51462">
    <property type="entry name" value="NUDIX"/>
    <property type="match status" value="1"/>
</dbReference>
<sequence>MSGTWLPPEQYIATLPKATVYGCLFVTDEAYRPLQLRAARTPDLWQWPGGNMDPDETPWQCALRECLEETGLALAVEPQLLAVHFLPPLGQWTTHKIGFIFDGGRLTRKQIDRIVLDPDEHTEVAVKSLDVWKKEMSTPSFARLQAVARARHTRSVCYLEQTALP</sequence>
<comment type="cofactor">
    <cofactor evidence="1">
        <name>Mg(2+)</name>
        <dbReference type="ChEBI" id="CHEBI:18420"/>
    </cofactor>
</comment>
<comment type="caution">
    <text evidence="5">The sequence shown here is derived from an EMBL/GenBank/DDBJ whole genome shotgun (WGS) entry which is preliminary data.</text>
</comment>
<dbReference type="InterPro" id="IPR000086">
    <property type="entry name" value="NUDIX_hydrolase_dom"/>
</dbReference>
<dbReference type="PANTHER" id="PTHR43046">
    <property type="entry name" value="GDP-MANNOSE MANNOSYL HYDROLASE"/>
    <property type="match status" value="1"/>
</dbReference>
<proteinExistence type="predicted"/>
<dbReference type="InterPro" id="IPR015797">
    <property type="entry name" value="NUDIX_hydrolase-like_dom_sf"/>
</dbReference>
<accession>A0A640SJN2</accession>
<dbReference type="OrthoDB" id="9764897at2"/>
<evidence type="ECO:0000256" key="3">
    <source>
        <dbReference type="ARBA" id="ARBA00022842"/>
    </source>
</evidence>
<name>A0A640SJN2_9ACTN</name>
<organism evidence="5 6">
    <name type="scientific">Streptomyces caniferus</name>
    <dbReference type="NCBI Taxonomy" id="285557"/>
    <lineage>
        <taxon>Bacteria</taxon>
        <taxon>Bacillati</taxon>
        <taxon>Actinomycetota</taxon>
        <taxon>Actinomycetes</taxon>
        <taxon>Kitasatosporales</taxon>
        <taxon>Streptomycetaceae</taxon>
        <taxon>Streptomyces</taxon>
    </lineage>
</organism>
<evidence type="ECO:0000259" key="4">
    <source>
        <dbReference type="PROSITE" id="PS51462"/>
    </source>
</evidence>
<evidence type="ECO:0000256" key="2">
    <source>
        <dbReference type="ARBA" id="ARBA00022801"/>
    </source>
</evidence>
<keyword evidence="2" id="KW-0378">Hydrolase</keyword>
<dbReference type="AlphaFoldDB" id="A0A640SJN2"/>
<evidence type="ECO:0000313" key="6">
    <source>
        <dbReference type="Proteomes" id="UP000435837"/>
    </source>
</evidence>
<dbReference type="Pfam" id="PF00293">
    <property type="entry name" value="NUDIX"/>
    <property type="match status" value="1"/>
</dbReference>
<dbReference type="RefSeq" id="WP_159482667.1">
    <property type="nucleotide sequence ID" value="NZ_BAAATH010000008.1"/>
</dbReference>
<keyword evidence="3" id="KW-0460">Magnesium</keyword>
<dbReference type="SUPFAM" id="SSF55811">
    <property type="entry name" value="Nudix"/>
    <property type="match status" value="1"/>
</dbReference>
<evidence type="ECO:0000313" key="5">
    <source>
        <dbReference type="EMBL" id="GFE11649.1"/>
    </source>
</evidence>